<evidence type="ECO:0000256" key="1">
    <source>
        <dbReference type="ARBA" id="ARBA00004167"/>
    </source>
</evidence>
<dbReference type="PANTHER" id="PTHR30093:SF44">
    <property type="entry name" value="TYPE II SECRETION SYSTEM CORE PROTEIN G"/>
    <property type="match status" value="1"/>
</dbReference>
<dbReference type="AlphaFoldDB" id="A0A7X0SD14"/>
<comment type="subcellular location">
    <subcellularLocation>
        <location evidence="1">Membrane</location>
        <topology evidence="1">Single-pass membrane protein</topology>
    </subcellularLocation>
</comment>
<proteinExistence type="predicted"/>
<accession>A0A7X0SD14</accession>
<evidence type="ECO:0000256" key="2">
    <source>
        <dbReference type="ARBA" id="ARBA00022481"/>
    </source>
</evidence>
<evidence type="ECO:0000313" key="7">
    <source>
        <dbReference type="EMBL" id="MBB6715294.1"/>
    </source>
</evidence>
<protein>
    <submittedName>
        <fullName evidence="7">Prepilin-type N-terminal cleavage/methylation domain-containing protein</fullName>
    </submittedName>
</protein>
<evidence type="ECO:0000256" key="3">
    <source>
        <dbReference type="ARBA" id="ARBA00022692"/>
    </source>
</evidence>
<feature type="transmembrane region" description="Helical" evidence="6">
    <location>
        <begin position="12"/>
        <end position="34"/>
    </location>
</feature>
<sequence length="139" mass="14589">MIKNLNKKKKSKGFTLIELIIVIAIIGILAAFAVPKFGDVKKKANINSDIANGKTIANSATALIAEGTAKTDATGSVVAKAKVAATNGEKIADYLQNVPLSKTDDNKSFFVIVEANGDVVVTIEKKDGKQVFPESALGN</sequence>
<keyword evidence="5 6" id="KW-0472">Membrane</keyword>
<dbReference type="InterPro" id="IPR012902">
    <property type="entry name" value="N_methyl_site"/>
</dbReference>
<evidence type="ECO:0000256" key="6">
    <source>
        <dbReference type="SAM" id="Phobius"/>
    </source>
</evidence>
<dbReference type="Gene3D" id="3.30.700.10">
    <property type="entry name" value="Glycoprotein, Type 4 Pilin"/>
    <property type="match status" value="1"/>
</dbReference>
<dbReference type="PANTHER" id="PTHR30093">
    <property type="entry name" value="GENERAL SECRETION PATHWAY PROTEIN G"/>
    <property type="match status" value="1"/>
</dbReference>
<keyword evidence="3 6" id="KW-0812">Transmembrane</keyword>
<keyword evidence="4 6" id="KW-1133">Transmembrane helix</keyword>
<dbReference type="InterPro" id="IPR045584">
    <property type="entry name" value="Pilin-like"/>
</dbReference>
<dbReference type="Pfam" id="PF07963">
    <property type="entry name" value="N_methyl"/>
    <property type="match status" value="1"/>
</dbReference>
<gene>
    <name evidence="7" type="ORF">H7E68_11305</name>
</gene>
<dbReference type="Proteomes" id="UP000585258">
    <property type="component" value="Unassembled WGS sequence"/>
</dbReference>
<dbReference type="EMBL" id="JACKWY010000006">
    <property type="protein sequence ID" value="MBB6715294.1"/>
    <property type="molecule type" value="Genomic_DNA"/>
</dbReference>
<dbReference type="GO" id="GO:0016020">
    <property type="term" value="C:membrane"/>
    <property type="evidence" value="ECO:0007669"/>
    <property type="project" value="UniProtKB-SubCell"/>
</dbReference>
<evidence type="ECO:0000256" key="5">
    <source>
        <dbReference type="ARBA" id="ARBA00023136"/>
    </source>
</evidence>
<organism evidence="7 8">
    <name type="scientific">Clostridium gasigenes</name>
    <dbReference type="NCBI Taxonomy" id="94869"/>
    <lineage>
        <taxon>Bacteria</taxon>
        <taxon>Bacillati</taxon>
        <taxon>Bacillota</taxon>
        <taxon>Clostridia</taxon>
        <taxon>Eubacteriales</taxon>
        <taxon>Clostridiaceae</taxon>
        <taxon>Clostridium</taxon>
    </lineage>
</organism>
<reference evidence="7 8" key="1">
    <citation type="submission" date="2020-08" db="EMBL/GenBank/DDBJ databases">
        <title>Clostridia isolated from Swiss meat.</title>
        <authorList>
            <person name="Wambui J."/>
            <person name="Stevens M.J.A."/>
            <person name="Stephan R."/>
        </authorList>
    </citation>
    <scope>NUCLEOTIDE SEQUENCE [LARGE SCALE GENOMIC DNA]</scope>
    <source>
        <strain evidence="7 8">CM001</strain>
    </source>
</reference>
<evidence type="ECO:0000313" key="8">
    <source>
        <dbReference type="Proteomes" id="UP000585258"/>
    </source>
</evidence>
<name>A0A7X0SD14_9CLOT</name>
<dbReference type="SUPFAM" id="SSF54523">
    <property type="entry name" value="Pili subunits"/>
    <property type="match status" value="1"/>
</dbReference>
<keyword evidence="2" id="KW-0488">Methylation</keyword>
<dbReference type="PROSITE" id="PS00409">
    <property type="entry name" value="PROKAR_NTER_METHYL"/>
    <property type="match status" value="1"/>
</dbReference>
<dbReference type="NCBIfam" id="TIGR02532">
    <property type="entry name" value="IV_pilin_GFxxxE"/>
    <property type="match status" value="1"/>
</dbReference>
<dbReference type="RefSeq" id="WP_185164617.1">
    <property type="nucleotide sequence ID" value="NZ_JACKWY010000006.1"/>
</dbReference>
<comment type="caution">
    <text evidence="7">The sequence shown here is derived from an EMBL/GenBank/DDBJ whole genome shotgun (WGS) entry which is preliminary data.</text>
</comment>
<evidence type="ECO:0000256" key="4">
    <source>
        <dbReference type="ARBA" id="ARBA00022989"/>
    </source>
</evidence>